<reference evidence="5 6" key="1">
    <citation type="journal article" date="2014" name="Antonie Van Leeuwenhoek">
        <title>Oenococcus alcoholitolerans sp. nov., a lactic acid bacteria isolated from cachaca and ethanol fermentation processes.</title>
        <authorList>
            <person name="Badotti F."/>
            <person name="Moreira A.P."/>
            <person name="Tonon L.A."/>
            <person name="de Lucena B.T."/>
            <person name="Gomes Fde C."/>
            <person name="Kruger R."/>
            <person name="Thompson C.C."/>
            <person name="de Morais M.A.Jr."/>
            <person name="Rosa C.A."/>
            <person name="Thompson F.L."/>
        </authorList>
    </citation>
    <scope>NUCLEOTIDE SEQUENCE [LARGE SCALE GENOMIC DNA]</scope>
    <source>
        <strain evidence="5 6">UFRJ-M7.2.18</strain>
    </source>
</reference>
<dbReference type="EMBL" id="AXCV01000195">
    <property type="protein sequence ID" value="KGO31825.1"/>
    <property type="molecule type" value="Genomic_DNA"/>
</dbReference>
<feature type="domain" description="RecJ OB" evidence="4">
    <location>
        <begin position="92"/>
        <end position="188"/>
    </location>
</feature>
<evidence type="ECO:0000259" key="2">
    <source>
        <dbReference type="Pfam" id="PF02272"/>
    </source>
</evidence>
<dbReference type="PANTHER" id="PTHR30255:SF2">
    <property type="entry name" value="SINGLE-STRANDED-DNA-SPECIFIC EXONUCLEASE RECJ"/>
    <property type="match status" value="1"/>
</dbReference>
<dbReference type="InterPro" id="IPR051673">
    <property type="entry name" value="SSDNA_exonuclease_RecJ"/>
</dbReference>
<dbReference type="Proteomes" id="UP000030023">
    <property type="component" value="Unassembled WGS sequence"/>
</dbReference>
<dbReference type="Gene3D" id="2.40.50.460">
    <property type="match status" value="1"/>
</dbReference>
<keyword evidence="6" id="KW-1185">Reference proteome</keyword>
<dbReference type="Pfam" id="PF10141">
    <property type="entry name" value="ssDNA-exonuc_C"/>
    <property type="match status" value="1"/>
</dbReference>
<name>A0ABR4XQS6_9LACO</name>
<dbReference type="PANTHER" id="PTHR30255">
    <property type="entry name" value="SINGLE-STRANDED-DNA-SPECIFIC EXONUCLEASE RECJ"/>
    <property type="match status" value="1"/>
</dbReference>
<dbReference type="Pfam" id="PF17768">
    <property type="entry name" value="RecJ_OB"/>
    <property type="match status" value="1"/>
</dbReference>
<evidence type="ECO:0000259" key="4">
    <source>
        <dbReference type="Pfam" id="PF17768"/>
    </source>
</evidence>
<protein>
    <recommendedName>
        <fullName evidence="7">Single-stranded-DNA-specific exonuclease RecJ</fullName>
    </recommendedName>
</protein>
<organism evidence="5 6">
    <name type="scientific">Oenococcus alcoholitolerans</name>
    <dbReference type="NCBI Taxonomy" id="931074"/>
    <lineage>
        <taxon>Bacteria</taxon>
        <taxon>Bacillati</taxon>
        <taxon>Bacillota</taxon>
        <taxon>Bacilli</taxon>
        <taxon>Lactobacillales</taxon>
        <taxon>Lactobacillaceae</taxon>
        <taxon>Oenococcus</taxon>
    </lineage>
</organism>
<dbReference type="InterPro" id="IPR018779">
    <property type="entry name" value="RecJ_C"/>
</dbReference>
<evidence type="ECO:0000259" key="3">
    <source>
        <dbReference type="Pfam" id="PF10141"/>
    </source>
</evidence>
<dbReference type="Pfam" id="PF02272">
    <property type="entry name" value="DHHA1"/>
    <property type="match status" value="1"/>
</dbReference>
<gene>
    <name evidence="5" type="ORF">Q757_04810</name>
</gene>
<evidence type="ECO:0000313" key="6">
    <source>
        <dbReference type="Proteomes" id="UP000030023"/>
    </source>
</evidence>
<dbReference type="SUPFAM" id="SSF64182">
    <property type="entry name" value="DHH phosphoesterases"/>
    <property type="match status" value="1"/>
</dbReference>
<dbReference type="InterPro" id="IPR041122">
    <property type="entry name" value="RecJ_OB"/>
</dbReference>
<dbReference type="InterPro" id="IPR038763">
    <property type="entry name" value="DHH_sf"/>
</dbReference>
<dbReference type="InterPro" id="IPR003156">
    <property type="entry name" value="DHHA1_dom"/>
</dbReference>
<evidence type="ECO:0000256" key="1">
    <source>
        <dbReference type="ARBA" id="ARBA00022801"/>
    </source>
</evidence>
<evidence type="ECO:0000313" key="5">
    <source>
        <dbReference type="EMBL" id="KGO31825.1"/>
    </source>
</evidence>
<accession>A0ABR4XQS6</accession>
<feature type="domain" description="Single-stranded-DNA-specific exonuclease RecJ C-terminal" evidence="3">
    <location>
        <begin position="219"/>
        <end position="260"/>
    </location>
</feature>
<sequence length="263" mass="29824">MADKFSRPAIVFSIDENGVAKGSARSIGNFNIFELLNKAKDLYLSFGGHPQAAGLSLPAEKLDIFHSLIDEKDVEIPARMINIDYCASNNSPISYEDYLQVQKLEPFGEDNPKPVIELSGQRLLSVQILGKENKHFKLTLSNFVGEVIFFNRPDLFRKLQVGENVSVVGTLSVNEWRGRKKLQLVGKDLRSEEKLPNRSVFGHAYHYLLSKKVVYSPNDFYQKVFLELGFVKIENGFVSVNEHAEHAELSQSKTYRKRAENEN</sequence>
<feature type="domain" description="DHHA1" evidence="2">
    <location>
        <begin position="2"/>
        <end position="71"/>
    </location>
</feature>
<proteinExistence type="predicted"/>
<keyword evidence="1" id="KW-0378">Hydrolase</keyword>
<evidence type="ECO:0008006" key="7">
    <source>
        <dbReference type="Google" id="ProtNLM"/>
    </source>
</evidence>
<comment type="caution">
    <text evidence="5">The sequence shown here is derived from an EMBL/GenBank/DDBJ whole genome shotgun (WGS) entry which is preliminary data.</text>
</comment>